<dbReference type="GO" id="GO:0030288">
    <property type="term" value="C:outer membrane-bounded periplasmic space"/>
    <property type="evidence" value="ECO:0007669"/>
    <property type="project" value="TreeGrafter"/>
</dbReference>
<name>A0A9Q4HPP8_9BACI</name>
<keyword evidence="6" id="KW-0449">Lipoprotein</keyword>
<keyword evidence="3" id="KW-0813">Transport</keyword>
<keyword evidence="7" id="KW-0175">Coiled coil</keyword>
<dbReference type="PROSITE" id="PS50983">
    <property type="entry name" value="FE_B12_PBP"/>
    <property type="match status" value="1"/>
</dbReference>
<evidence type="ECO:0000259" key="9">
    <source>
        <dbReference type="PROSITE" id="PS50983"/>
    </source>
</evidence>
<protein>
    <submittedName>
        <fullName evidence="10">ABC transporter substrate-binding protein</fullName>
    </submittedName>
</protein>
<organism evidence="10 11">
    <name type="scientific">Bacillus halotolerans</name>
    <dbReference type="NCBI Taxonomy" id="260554"/>
    <lineage>
        <taxon>Bacteria</taxon>
        <taxon>Bacillati</taxon>
        <taxon>Bacillota</taxon>
        <taxon>Bacilli</taxon>
        <taxon>Bacillales</taxon>
        <taxon>Bacillaceae</taxon>
        <taxon>Bacillus</taxon>
    </lineage>
</organism>
<dbReference type="Proteomes" id="UP001073053">
    <property type="component" value="Unassembled WGS sequence"/>
</dbReference>
<dbReference type="FunFam" id="3.40.50.1980:FF:000003">
    <property type="entry name" value="Iron ABC transporter substrate-binding protein"/>
    <property type="match status" value="1"/>
</dbReference>
<evidence type="ECO:0000256" key="6">
    <source>
        <dbReference type="ARBA" id="ARBA00023288"/>
    </source>
</evidence>
<sequence length="323" mass="35680">MKKTLIILTVLLLSVLTAACSSSAGHQNSEENKAAVTHDLGKTNVPEHPKRVVVLELGFIDTLLDLGITPVGVADDNKAKQLINKDVLKKIDGYTSVGTRSQPSMEKIASLKPDLIIADTTRHKKIYDQLKNIAPTIALNNLNADYQDTIDASLTIAKAVGKEKEMEKKLTAHEEKVNETKRKISANSQSVLLIGNTNDTIMARDENFFTSRLLTQVGYQYAISTSDNKKTGNGGDSVNMKMTLEQLLKTDPDVIILMTGKTDDIDAYGKRPIEKNVLWKKLKAVKNGHVYHVDRQVWSLRRSVDGANAILDELQNDMTAENK</sequence>
<dbReference type="InterPro" id="IPR051313">
    <property type="entry name" value="Bact_iron-sidero_bind"/>
</dbReference>
<dbReference type="Gene3D" id="3.40.50.1980">
    <property type="entry name" value="Nitrogenase molybdenum iron protein domain"/>
    <property type="match status" value="2"/>
</dbReference>
<accession>A0A9Q4HPP8</accession>
<evidence type="ECO:0000313" key="11">
    <source>
        <dbReference type="Proteomes" id="UP001073053"/>
    </source>
</evidence>
<dbReference type="AlphaFoldDB" id="A0A9Q4HPP8"/>
<comment type="similarity">
    <text evidence="2">Belongs to the bacterial solute-binding protein 8 family.</text>
</comment>
<comment type="subcellular location">
    <subcellularLocation>
        <location evidence="1">Cell membrane</location>
        <topology evidence="1">Lipid-anchor</topology>
    </subcellularLocation>
</comment>
<dbReference type="GO" id="GO:0005886">
    <property type="term" value="C:plasma membrane"/>
    <property type="evidence" value="ECO:0007669"/>
    <property type="project" value="UniProtKB-SubCell"/>
</dbReference>
<evidence type="ECO:0000256" key="8">
    <source>
        <dbReference type="SAM" id="SignalP"/>
    </source>
</evidence>
<evidence type="ECO:0000256" key="3">
    <source>
        <dbReference type="ARBA" id="ARBA00022448"/>
    </source>
</evidence>
<dbReference type="EMBL" id="JALAWA010000002">
    <property type="protein sequence ID" value="MCY9183577.1"/>
    <property type="molecule type" value="Genomic_DNA"/>
</dbReference>
<comment type="caution">
    <text evidence="10">The sequence shown here is derived from an EMBL/GenBank/DDBJ whole genome shotgun (WGS) entry which is preliminary data.</text>
</comment>
<dbReference type="InterPro" id="IPR002491">
    <property type="entry name" value="ABC_transptr_periplasmic_BD"/>
</dbReference>
<feature type="chain" id="PRO_5040416615" evidence="8">
    <location>
        <begin position="25"/>
        <end position="323"/>
    </location>
</feature>
<dbReference type="PANTHER" id="PTHR30532">
    <property type="entry name" value="IRON III DICITRATE-BINDING PERIPLASMIC PROTEIN"/>
    <property type="match status" value="1"/>
</dbReference>
<keyword evidence="5" id="KW-0564">Palmitate</keyword>
<evidence type="ECO:0000256" key="7">
    <source>
        <dbReference type="SAM" id="Coils"/>
    </source>
</evidence>
<dbReference type="SUPFAM" id="SSF53807">
    <property type="entry name" value="Helical backbone' metal receptor"/>
    <property type="match status" value="1"/>
</dbReference>
<evidence type="ECO:0000256" key="5">
    <source>
        <dbReference type="ARBA" id="ARBA00023139"/>
    </source>
</evidence>
<evidence type="ECO:0000313" key="10">
    <source>
        <dbReference type="EMBL" id="MCY9183577.1"/>
    </source>
</evidence>
<feature type="domain" description="Fe/B12 periplasmic-binding" evidence="9">
    <location>
        <begin position="51"/>
        <end position="322"/>
    </location>
</feature>
<evidence type="ECO:0000256" key="1">
    <source>
        <dbReference type="ARBA" id="ARBA00004193"/>
    </source>
</evidence>
<dbReference type="PANTHER" id="PTHR30532:SF29">
    <property type="entry name" value="FE(3+) DICITRATE-BINDING PERIPLASMIC PROTEIN"/>
    <property type="match status" value="1"/>
</dbReference>
<evidence type="ECO:0000256" key="2">
    <source>
        <dbReference type="ARBA" id="ARBA00008814"/>
    </source>
</evidence>
<keyword evidence="4 8" id="KW-0732">Signal</keyword>
<dbReference type="CDD" id="cd01146">
    <property type="entry name" value="FhuD"/>
    <property type="match status" value="1"/>
</dbReference>
<feature type="coiled-coil region" evidence="7">
    <location>
        <begin position="156"/>
        <end position="183"/>
    </location>
</feature>
<reference evidence="10" key="1">
    <citation type="submission" date="2022-02" db="EMBL/GenBank/DDBJ databases">
        <title>Crop Bioprotection Bacillus Genome Sequencing.</title>
        <authorList>
            <person name="Dunlap C."/>
        </authorList>
    </citation>
    <scope>NUCLEOTIDE SEQUENCE</scope>
    <source>
        <strain evidence="10">EC49O2N-C10</strain>
    </source>
</reference>
<dbReference type="RefSeq" id="WP_024120810.1">
    <property type="nucleotide sequence ID" value="NZ_ASJT01000029.1"/>
</dbReference>
<feature type="signal peptide" evidence="8">
    <location>
        <begin position="1"/>
        <end position="24"/>
    </location>
</feature>
<evidence type="ECO:0000256" key="4">
    <source>
        <dbReference type="ARBA" id="ARBA00022729"/>
    </source>
</evidence>
<dbReference type="PROSITE" id="PS51257">
    <property type="entry name" value="PROKAR_LIPOPROTEIN"/>
    <property type="match status" value="1"/>
</dbReference>
<proteinExistence type="inferred from homology"/>
<dbReference type="Pfam" id="PF01497">
    <property type="entry name" value="Peripla_BP_2"/>
    <property type="match status" value="1"/>
</dbReference>
<gene>
    <name evidence="10" type="ORF">MOF03_02740</name>
</gene>
<dbReference type="GO" id="GO:1901678">
    <property type="term" value="P:iron coordination entity transport"/>
    <property type="evidence" value="ECO:0007669"/>
    <property type="project" value="UniProtKB-ARBA"/>
</dbReference>